<sequence length="264" mass="28030">MSSSRYSELGAVLAVVTLLAVAAVPVAAVSVDGDAPGEAQVGAQKSTTFEVTEPFSDYEEWTLRAQTDLTEVTWQVTTFDNAGNQVNEETLTGQEMSYQLQASSGVTRVEVGIQGTVPNTSAFEWSYDPEQTLTYASFEQTQDGGSTNGIGEPFEFRPYTSDSQEARDAIAAASDAIDDAQNQGASVSGAEGDLEDAVEFYNSGNFEQAVSNAEEAESAANSAVSSAEQTQLLLYAGVGLVVVLVLAGVGYWYLQQRDTYDKLG</sequence>
<evidence type="ECO:0000313" key="3">
    <source>
        <dbReference type="Proteomes" id="UP000198518"/>
    </source>
</evidence>
<proteinExistence type="predicted"/>
<dbReference type="STRING" id="355548.SAMN04487945_2364"/>
<feature type="transmembrane region" description="Helical" evidence="1">
    <location>
        <begin position="232"/>
        <end position="254"/>
    </location>
</feature>
<keyword evidence="3" id="KW-1185">Reference proteome</keyword>
<name>A0A1I0Q7U3_9EURY</name>
<dbReference type="EMBL" id="FOJA01000001">
    <property type="protein sequence ID" value="SEW23052.1"/>
    <property type="molecule type" value="Genomic_DNA"/>
</dbReference>
<dbReference type="RefSeq" id="WP_089669578.1">
    <property type="nucleotide sequence ID" value="NZ_FOJA01000001.1"/>
</dbReference>
<keyword evidence="1" id="KW-0472">Membrane</keyword>
<evidence type="ECO:0000313" key="2">
    <source>
        <dbReference type="EMBL" id="SEW23052.1"/>
    </source>
</evidence>
<keyword evidence="1" id="KW-1133">Transmembrane helix</keyword>
<organism evidence="2 3">
    <name type="scientific">Halobacterium jilantaiense</name>
    <dbReference type="NCBI Taxonomy" id="355548"/>
    <lineage>
        <taxon>Archaea</taxon>
        <taxon>Methanobacteriati</taxon>
        <taxon>Methanobacteriota</taxon>
        <taxon>Stenosarchaea group</taxon>
        <taxon>Halobacteria</taxon>
        <taxon>Halobacteriales</taxon>
        <taxon>Halobacteriaceae</taxon>
        <taxon>Halobacterium</taxon>
    </lineage>
</organism>
<evidence type="ECO:0000256" key="1">
    <source>
        <dbReference type="SAM" id="Phobius"/>
    </source>
</evidence>
<protein>
    <submittedName>
        <fullName evidence="2">Uncharacterized protein</fullName>
    </submittedName>
</protein>
<dbReference type="OrthoDB" id="342245at2157"/>
<dbReference type="AlphaFoldDB" id="A0A1I0Q7U3"/>
<dbReference type="Proteomes" id="UP000198518">
    <property type="component" value="Unassembled WGS sequence"/>
</dbReference>
<gene>
    <name evidence="2" type="ORF">SAMN04487945_2364</name>
</gene>
<reference evidence="2 3" key="1">
    <citation type="submission" date="2016-10" db="EMBL/GenBank/DDBJ databases">
        <authorList>
            <person name="de Groot N.N."/>
        </authorList>
    </citation>
    <scope>NUCLEOTIDE SEQUENCE [LARGE SCALE GENOMIC DNA]</scope>
    <source>
        <strain evidence="2 3">CGMCC 1.5337</strain>
    </source>
</reference>
<keyword evidence="1" id="KW-0812">Transmembrane</keyword>
<accession>A0A1I0Q7U3</accession>